<keyword evidence="4" id="KW-1185">Reference proteome</keyword>
<evidence type="ECO:0000259" key="2">
    <source>
        <dbReference type="Pfam" id="PF10022"/>
    </source>
</evidence>
<keyword evidence="1" id="KW-0472">Membrane</keyword>
<sequence>MRKIKLVSILVIVFFLGLCLYYWRLQRVKVENWENKISAFENAASYDKEVRTVFLDTLSYAPRERYKELFEYFFRGYQKYKSENGALVFYPGEFSGGGQSINALEGFARFFPLGCSYVLNTQNSPMEMEGGSINVAELLGKAVLKGSDPKSEEYWGSIENRDQKMVEAADIALGLWISKEFIWDTFNEGEKKQIYTWLMQVRGKKHGDNNWNLFPVMVVKSLEALGMAEPKDVEVTHKKFERYIKKDYLGKGWFKDGEAPPDYYNAWAIQYCLFWLNQMHPDFHSEFICKANADFSEFFKHFFGPKGFPMMGRSVCYRMAVPSPIIASSLLNQEVVSPGEALRALDYTWSYFISNGALSEGKVTQGFYSDDVSILNLYSGAGSCLWSLRSLVTAFYVDSKTNLLGTEPQKLPVEIKDFQLRNDRIDWVISGDQETGIITLEILSNPLEPVIELEPYSNWDAFLETLWQYPHRPNNKKALYENRFYTSENKLFRKSGR</sequence>
<gene>
    <name evidence="3" type="ORF">SAMN05421766_102508</name>
</gene>
<protein>
    <recommendedName>
        <fullName evidence="2">DUF2264 domain-containing protein</fullName>
    </recommendedName>
</protein>
<accession>A0ABY1KRV2</accession>
<dbReference type="InterPro" id="IPR016624">
    <property type="entry name" value="UCP014753"/>
</dbReference>
<keyword evidence="1" id="KW-1133">Transmembrane helix</keyword>
<dbReference type="Proteomes" id="UP000185728">
    <property type="component" value="Unassembled WGS sequence"/>
</dbReference>
<dbReference type="Pfam" id="PF10022">
    <property type="entry name" value="DUF2264"/>
    <property type="match status" value="1"/>
</dbReference>
<reference evidence="3 4" key="1">
    <citation type="submission" date="2017-01" db="EMBL/GenBank/DDBJ databases">
        <authorList>
            <person name="Varghese N."/>
            <person name="Submissions S."/>
        </authorList>
    </citation>
    <scope>NUCLEOTIDE SEQUENCE [LARGE SCALE GENOMIC DNA]</scope>
    <source>
        <strain evidence="3 4">DSM 2061</strain>
    </source>
</reference>
<evidence type="ECO:0000313" key="4">
    <source>
        <dbReference type="Proteomes" id="UP000185728"/>
    </source>
</evidence>
<dbReference type="EMBL" id="FTOB01000002">
    <property type="protein sequence ID" value="SIS51446.1"/>
    <property type="molecule type" value="Genomic_DNA"/>
</dbReference>
<organism evidence="3 4">
    <name type="scientific">Zobellia uliginosa</name>
    <dbReference type="NCBI Taxonomy" id="143224"/>
    <lineage>
        <taxon>Bacteria</taxon>
        <taxon>Pseudomonadati</taxon>
        <taxon>Bacteroidota</taxon>
        <taxon>Flavobacteriia</taxon>
        <taxon>Flavobacteriales</taxon>
        <taxon>Flavobacteriaceae</taxon>
        <taxon>Zobellia</taxon>
    </lineage>
</organism>
<proteinExistence type="predicted"/>
<dbReference type="InterPro" id="IPR049349">
    <property type="entry name" value="DUF2264_N"/>
</dbReference>
<comment type="caution">
    <text evidence="3">The sequence shown here is derived from an EMBL/GenBank/DDBJ whole genome shotgun (WGS) entry which is preliminary data.</text>
</comment>
<feature type="transmembrane region" description="Helical" evidence="1">
    <location>
        <begin position="6"/>
        <end position="23"/>
    </location>
</feature>
<dbReference type="PANTHER" id="PTHR35339">
    <property type="entry name" value="LINALOOL DEHYDRATASE_ISOMERASE DOMAIN-CONTAINING PROTEIN"/>
    <property type="match status" value="1"/>
</dbReference>
<keyword evidence="1" id="KW-0812">Transmembrane</keyword>
<dbReference type="PANTHER" id="PTHR35339:SF4">
    <property type="entry name" value="LINALOOL DEHYDRATASE_ISOMERASE DOMAIN-CONTAINING PROTEIN"/>
    <property type="match status" value="1"/>
</dbReference>
<evidence type="ECO:0000313" key="3">
    <source>
        <dbReference type="EMBL" id="SIS51446.1"/>
    </source>
</evidence>
<evidence type="ECO:0000256" key="1">
    <source>
        <dbReference type="SAM" id="Phobius"/>
    </source>
</evidence>
<name>A0ABY1KRV2_9FLAO</name>
<feature type="domain" description="DUF2264" evidence="2">
    <location>
        <begin position="63"/>
        <end position="393"/>
    </location>
</feature>